<proteinExistence type="predicted"/>
<dbReference type="Proteomes" id="UP000533533">
    <property type="component" value="Unassembled WGS sequence"/>
</dbReference>
<evidence type="ECO:0000313" key="4">
    <source>
        <dbReference type="Proteomes" id="UP000533533"/>
    </source>
</evidence>
<evidence type="ECO:0000313" key="3">
    <source>
        <dbReference type="Proteomes" id="UP000247772"/>
    </source>
</evidence>
<dbReference type="EMBL" id="QJSQ01000003">
    <property type="protein sequence ID" value="PYE26294.1"/>
    <property type="molecule type" value="Genomic_DNA"/>
</dbReference>
<evidence type="ECO:0000313" key="2">
    <source>
        <dbReference type="EMBL" id="PYE26294.1"/>
    </source>
</evidence>
<accession>A0A2U1AKF0</accession>
<evidence type="ECO:0000313" key="1">
    <source>
        <dbReference type="EMBL" id="MBB2927175.1"/>
    </source>
</evidence>
<reference evidence="2 3" key="1">
    <citation type="submission" date="2018-06" db="EMBL/GenBank/DDBJ databases">
        <title>Genomic Encyclopedia of Type Strains, Phase IV (KMG-V): Genome sequencing to study the core and pangenomes of soil and plant-associated prokaryotes.</title>
        <authorList>
            <person name="Whitman W."/>
        </authorList>
    </citation>
    <scope>NUCLEOTIDE SEQUENCE [LARGE SCALE GENOMIC DNA]</scope>
    <source>
        <strain evidence="2 3">SRCL-318</strain>
        <strain evidence="1 4">SRMrh-85</strain>
    </source>
</reference>
<organism evidence="2 3">
    <name type="scientific">Paraburkholderia silvatlantica</name>
    <dbReference type="NCBI Taxonomy" id="321895"/>
    <lineage>
        <taxon>Bacteria</taxon>
        <taxon>Pseudomonadati</taxon>
        <taxon>Pseudomonadota</taxon>
        <taxon>Betaproteobacteria</taxon>
        <taxon>Burkholderiales</taxon>
        <taxon>Burkholderiaceae</taxon>
        <taxon>Paraburkholderia</taxon>
    </lineage>
</organism>
<sequence length="40" mass="4692">MRAGRRAAREWRARTAMKTKGRIVCIKDAQDRVLTDFLRS</sequence>
<gene>
    <name evidence="2" type="ORF">C7410_103211</name>
    <name evidence="1" type="ORF">FHX59_001588</name>
</gene>
<dbReference type="AlphaFoldDB" id="A0A2U1AKF0"/>
<comment type="caution">
    <text evidence="2">The sequence shown here is derived from an EMBL/GenBank/DDBJ whole genome shotgun (WGS) entry which is preliminary data.</text>
</comment>
<protein>
    <submittedName>
        <fullName evidence="2">Uncharacterized protein</fullName>
    </submittedName>
</protein>
<name>A0A2U1AKF0_9BURK</name>
<dbReference type="Proteomes" id="UP000247772">
    <property type="component" value="Unassembled WGS sequence"/>
</dbReference>
<dbReference type="EMBL" id="JACHVZ010000004">
    <property type="protein sequence ID" value="MBB2927175.1"/>
    <property type="molecule type" value="Genomic_DNA"/>
</dbReference>
<keyword evidence="4" id="KW-1185">Reference proteome</keyword>